<feature type="chain" id="PRO_5046670859" description="Polysaccharide deacetylase" evidence="1">
    <location>
        <begin position="33"/>
        <end position="666"/>
    </location>
</feature>
<gene>
    <name evidence="2" type="ORF">RM445_12410</name>
</gene>
<evidence type="ECO:0000313" key="3">
    <source>
        <dbReference type="Proteomes" id="UP001183202"/>
    </source>
</evidence>
<evidence type="ECO:0008006" key="4">
    <source>
        <dbReference type="Google" id="ProtNLM"/>
    </source>
</evidence>
<protein>
    <recommendedName>
        <fullName evidence="4">Polysaccharide deacetylase</fullName>
    </recommendedName>
</protein>
<keyword evidence="1" id="KW-0732">Signal</keyword>
<feature type="signal peptide" evidence="1">
    <location>
        <begin position="1"/>
        <end position="32"/>
    </location>
</feature>
<comment type="caution">
    <text evidence="2">The sequence shown here is derived from an EMBL/GenBank/DDBJ whole genome shotgun (WGS) entry which is preliminary data.</text>
</comment>
<dbReference type="EMBL" id="JAVREJ010000007">
    <property type="protein sequence ID" value="MDT0350326.1"/>
    <property type="molecule type" value="Genomic_DNA"/>
</dbReference>
<proteinExistence type="predicted"/>
<dbReference type="RefSeq" id="WP_311556360.1">
    <property type="nucleotide sequence ID" value="NZ_JAVREJ010000007.1"/>
</dbReference>
<organism evidence="2 3">
    <name type="scientific">Pseudonocardia charpentierae</name>
    <dbReference type="NCBI Taxonomy" id="3075545"/>
    <lineage>
        <taxon>Bacteria</taxon>
        <taxon>Bacillati</taxon>
        <taxon>Actinomycetota</taxon>
        <taxon>Actinomycetes</taxon>
        <taxon>Pseudonocardiales</taxon>
        <taxon>Pseudonocardiaceae</taxon>
        <taxon>Pseudonocardia</taxon>
    </lineage>
</organism>
<accession>A0ABU2N9D1</accession>
<name>A0ABU2N9D1_9PSEU</name>
<dbReference type="Proteomes" id="UP001183202">
    <property type="component" value="Unassembled WGS sequence"/>
</dbReference>
<evidence type="ECO:0000256" key="1">
    <source>
        <dbReference type="SAM" id="SignalP"/>
    </source>
</evidence>
<reference evidence="3" key="1">
    <citation type="submission" date="2023-07" db="EMBL/GenBank/DDBJ databases">
        <title>30 novel species of actinomycetes from the DSMZ collection.</title>
        <authorList>
            <person name="Nouioui I."/>
        </authorList>
    </citation>
    <scope>NUCLEOTIDE SEQUENCE [LARGE SCALE GENOMIC DNA]</scope>
    <source>
        <strain evidence="3">DSM 45834</strain>
    </source>
</reference>
<keyword evidence="3" id="KW-1185">Reference proteome</keyword>
<sequence>MTRTRRAGRALVAAVILLLVPAALPGTASAQANTVDLRLLVVTDAGPSVEALRTLFARVGIPVDVLDLNDPGRRRIDAALLVDGAHAHYQGVVLPDHAPPGLSAAELAALYAYERRFGIRQLDASATAKPTTGLVEPTPAVGYGGAFDGGTAQLTPEALAGDFAYARGPVPFSDDDPAVEDSYVQMATPLPGFRPLLTATSPDGTRSGALAGILTDAGREELVLTFSFDADARQLQVLAPGLVSWLTRGVHLGFDRSYLAVHIDDVLLPNVRWVPGVHCTPGADCPPSVIPPPDIRMTAADVAYAVDWQRRTGFRLDLAFNGAGSVAADAGAGTDPLTAALVAAKGEFGWINHTWSHRYLGCVRDHDLTPWSCATLPILGWTRYISGGIIESEITRNVEFARRNGLPIDPTELVTGEHGGLRAPPQLPDDNPHLAGALADAGIRTIAADGSIEPGLRPVGDAVAVPRHPIDLDFDTATLTETIDQYNWVHTSRADGGNGECEADGGCQRPAAPGTGYTDHIVPVEADKVLDHMLTNDPRPHYVHQPQLTEDRTLYPLLDRAIGDYRGWFADARPLITPTMTQSGHELGRQQRWAEAVAAGRVQGRLEGGAVTVVVDGAPLDVPLTTGPAGRTPDGAAFGTPYGAGRSAWVPVTGERQLSTTAPERT</sequence>
<evidence type="ECO:0000313" key="2">
    <source>
        <dbReference type="EMBL" id="MDT0350326.1"/>
    </source>
</evidence>